<evidence type="ECO:0000256" key="1">
    <source>
        <dbReference type="SAM" id="Phobius"/>
    </source>
</evidence>
<dbReference type="AlphaFoldDB" id="A0A060DG86"/>
<reference evidence="2 3" key="1">
    <citation type="journal article" date="2014" name="BMC Genomics">
        <title>Nucleomorph and plastid genome sequences of the chlorarachniophyte Lotharella oceanica: convergent reductive evolution and frequent recombination in nucleomorph-bearing algae.</title>
        <authorList>
            <person name="Tanifuji G."/>
            <person name="Onodera N.T."/>
            <person name="Brown M.W."/>
            <person name="Curtis B.A."/>
            <person name="Roger A.J."/>
            <person name="Ka-Shu Wong G."/>
            <person name="Melkonian M."/>
            <person name="Archibald J.M."/>
        </authorList>
    </citation>
    <scope>NUCLEOTIDE SEQUENCE [LARGE SCALE GENOMIC DNA]</scope>
    <source>
        <strain evidence="2 3">CCMP622</strain>
    </source>
</reference>
<keyword evidence="2" id="KW-0542">Nucleomorph</keyword>
<geneLocation type="nucleomorph" evidence="2"/>
<keyword evidence="1" id="KW-0472">Membrane</keyword>
<dbReference type="Proteomes" id="UP000243670">
    <property type="component" value="Nucleomorph 2"/>
</dbReference>
<keyword evidence="1" id="KW-1133">Transmembrane helix</keyword>
<sequence>MCNHNNHACFRDLKYGTLTNLITGDLICNKCGEILSSSPYNDGVPLHNINKSNLIKFGSDRLGKESSIHTTQDLHTSIGKNFKNFKTKIHILNSKPIGLNCFKKIELVCNLMNLPNKVLILAKNLNISFDYKIKTKKILAKAASYVFLASDFLSIRYNLNRFASNIPFLNEHDLYKCIKQLKKNIPNTKMKKYQNIYTEGRDTFLFFINKYLQKIVKKFPLNQNERRIATILKLLILLFKNKLNIFKDYGKFSSSKIIASTILIFIYLNGGKKQKFRLKKKNAKKIYYFFKDFLSLVIKYKSNILKNNSISIKRKFLLDSFNN</sequence>
<feature type="transmembrane region" description="Helical" evidence="1">
    <location>
        <begin position="252"/>
        <end position="270"/>
    </location>
</feature>
<gene>
    <name evidence="2" type="primary">tfIIB</name>
    <name evidence="2" type="ORF">M951_chr2106</name>
</gene>
<evidence type="ECO:0000313" key="3">
    <source>
        <dbReference type="Proteomes" id="UP000243670"/>
    </source>
</evidence>
<protein>
    <submittedName>
        <fullName evidence="2">TATA binding protein of transcription factor IIB</fullName>
    </submittedName>
</protein>
<organism evidence="2 3">
    <name type="scientific">Lotharella oceanica</name>
    <dbReference type="NCBI Taxonomy" id="641309"/>
    <lineage>
        <taxon>Eukaryota</taxon>
        <taxon>Sar</taxon>
        <taxon>Rhizaria</taxon>
        <taxon>Cercozoa</taxon>
        <taxon>Chlorarachniophyceae</taxon>
        <taxon>Lotharella</taxon>
    </lineage>
</organism>
<proteinExistence type="predicted"/>
<evidence type="ECO:0000313" key="2">
    <source>
        <dbReference type="EMBL" id="AIB09803.1"/>
    </source>
</evidence>
<accession>A0A060DG86</accession>
<dbReference type="EMBL" id="CP006628">
    <property type="protein sequence ID" value="AIB09803.1"/>
    <property type="molecule type" value="Genomic_DNA"/>
</dbReference>
<name>A0A060DG86_9EUKA</name>
<dbReference type="Gene3D" id="1.10.472.170">
    <property type="match status" value="1"/>
</dbReference>
<keyword evidence="1" id="KW-0812">Transmembrane</keyword>